<keyword evidence="2 4" id="KW-0479">Metal-binding</keyword>
<dbReference type="Gramene" id="Pp3c13_10330V3.2">
    <property type="protein sequence ID" value="Pp3c13_10330V3.2"/>
    <property type="gene ID" value="Pp3c13_10330"/>
</dbReference>
<name>A9RF38_PHYPA</name>
<keyword evidence="4" id="KW-0560">Oxidoreductase</keyword>
<feature type="domain" description="Fe2OG dioxygenase" evidence="5">
    <location>
        <begin position="173"/>
        <end position="271"/>
    </location>
</feature>
<dbReference type="eggNOG" id="KOG0143">
    <property type="taxonomic scope" value="Eukaryota"/>
</dbReference>
<dbReference type="InterPro" id="IPR026992">
    <property type="entry name" value="DIOX_N"/>
</dbReference>
<dbReference type="Proteomes" id="UP000006727">
    <property type="component" value="Chromosome 13"/>
</dbReference>
<dbReference type="SUPFAM" id="SSF51197">
    <property type="entry name" value="Clavaminate synthase-like"/>
    <property type="match status" value="1"/>
</dbReference>
<keyword evidence="8" id="KW-1185">Reference proteome</keyword>
<reference evidence="6 8" key="2">
    <citation type="journal article" date="2018" name="Plant J.">
        <title>The Physcomitrella patens chromosome-scale assembly reveals moss genome structure and evolution.</title>
        <authorList>
            <person name="Lang D."/>
            <person name="Ullrich K.K."/>
            <person name="Murat F."/>
            <person name="Fuchs J."/>
            <person name="Jenkins J."/>
            <person name="Haas F.B."/>
            <person name="Piednoel M."/>
            <person name="Gundlach H."/>
            <person name="Van Bel M."/>
            <person name="Meyberg R."/>
            <person name="Vives C."/>
            <person name="Morata J."/>
            <person name="Symeonidi A."/>
            <person name="Hiss M."/>
            <person name="Muchero W."/>
            <person name="Kamisugi Y."/>
            <person name="Saleh O."/>
            <person name="Blanc G."/>
            <person name="Decker E.L."/>
            <person name="van Gessel N."/>
            <person name="Grimwood J."/>
            <person name="Hayes R.D."/>
            <person name="Graham S.W."/>
            <person name="Gunter L.E."/>
            <person name="McDaniel S.F."/>
            <person name="Hoernstein S.N.W."/>
            <person name="Larsson A."/>
            <person name="Li F.W."/>
            <person name="Perroud P.F."/>
            <person name="Phillips J."/>
            <person name="Ranjan P."/>
            <person name="Rokshar D.S."/>
            <person name="Rothfels C.J."/>
            <person name="Schneider L."/>
            <person name="Shu S."/>
            <person name="Stevenson D.W."/>
            <person name="Thummler F."/>
            <person name="Tillich M."/>
            <person name="Villarreal Aguilar J.C."/>
            <person name="Widiez T."/>
            <person name="Wong G.K."/>
            <person name="Wymore A."/>
            <person name="Zhang Y."/>
            <person name="Zimmer A.D."/>
            <person name="Quatrano R.S."/>
            <person name="Mayer K.F.X."/>
            <person name="Goodstein D."/>
            <person name="Casacuberta J.M."/>
            <person name="Vandepoele K."/>
            <person name="Reski R."/>
            <person name="Cuming A.C."/>
            <person name="Tuskan G.A."/>
            <person name="Maumus F."/>
            <person name="Salse J."/>
            <person name="Schmutz J."/>
            <person name="Rensing S.A."/>
        </authorList>
    </citation>
    <scope>NUCLEOTIDE SEQUENCE [LARGE SCALE GENOMIC DNA]</scope>
    <source>
        <strain evidence="7 8">cv. Gransden 2004</strain>
    </source>
</reference>
<dbReference type="Pfam" id="PF14226">
    <property type="entry name" value="DIOX_N"/>
    <property type="match status" value="1"/>
</dbReference>
<reference evidence="7" key="3">
    <citation type="submission" date="2020-12" db="UniProtKB">
        <authorList>
            <consortium name="EnsemblPlants"/>
        </authorList>
    </citation>
    <scope>IDENTIFICATION</scope>
</reference>
<evidence type="ECO:0000256" key="4">
    <source>
        <dbReference type="RuleBase" id="RU003682"/>
    </source>
</evidence>
<proteinExistence type="inferred from homology"/>
<evidence type="ECO:0000313" key="8">
    <source>
        <dbReference type="Proteomes" id="UP000006727"/>
    </source>
</evidence>
<dbReference type="GeneID" id="112290870"/>
<dbReference type="InterPro" id="IPR027443">
    <property type="entry name" value="IPNS-like_sf"/>
</dbReference>
<keyword evidence="3 4" id="KW-0408">Iron</keyword>
<evidence type="ECO:0000256" key="3">
    <source>
        <dbReference type="ARBA" id="ARBA00023004"/>
    </source>
</evidence>
<dbReference type="InterPro" id="IPR005123">
    <property type="entry name" value="Oxoglu/Fe-dep_dioxygenase_dom"/>
</dbReference>
<dbReference type="PROSITE" id="PS51471">
    <property type="entry name" value="FE2OG_OXY"/>
    <property type="match status" value="1"/>
</dbReference>
<accession>A9RF38</accession>
<dbReference type="PANTHER" id="PTHR47991">
    <property type="entry name" value="OXOGLUTARATE/IRON-DEPENDENT DIOXYGENASE"/>
    <property type="match status" value="1"/>
</dbReference>
<dbReference type="OMA" id="WVSVELI"/>
<evidence type="ECO:0000313" key="6">
    <source>
        <dbReference type="EMBL" id="PNR42358.1"/>
    </source>
</evidence>
<evidence type="ECO:0000256" key="2">
    <source>
        <dbReference type="ARBA" id="ARBA00022723"/>
    </source>
</evidence>
<evidence type="ECO:0000256" key="1">
    <source>
        <dbReference type="ARBA" id="ARBA00008056"/>
    </source>
</evidence>
<dbReference type="Pfam" id="PF03171">
    <property type="entry name" value="2OG-FeII_Oxy"/>
    <property type="match status" value="1"/>
</dbReference>
<protein>
    <recommendedName>
        <fullName evidence="5">Fe2OG dioxygenase domain-containing protein</fullName>
    </recommendedName>
</protein>
<dbReference type="AlphaFoldDB" id="A9RF38"/>
<dbReference type="HOGENOM" id="CLU_010119_16_3_1"/>
<dbReference type="EnsemblPlants" id="Pp3c13_10330V3.1">
    <property type="protein sequence ID" value="Pp3c13_10330V3.1"/>
    <property type="gene ID" value="Pp3c13_10330"/>
</dbReference>
<dbReference type="GO" id="GO:0016706">
    <property type="term" value="F:2-oxoglutarate-dependent dioxygenase activity"/>
    <property type="evidence" value="ECO:0000318"/>
    <property type="project" value="GO_Central"/>
</dbReference>
<dbReference type="GO" id="GO:0046872">
    <property type="term" value="F:metal ion binding"/>
    <property type="evidence" value="ECO:0007669"/>
    <property type="project" value="UniProtKB-KW"/>
</dbReference>
<dbReference type="OrthoDB" id="288590at2759"/>
<reference evidence="6 8" key="1">
    <citation type="journal article" date="2008" name="Science">
        <title>The Physcomitrella genome reveals evolutionary insights into the conquest of land by plants.</title>
        <authorList>
            <person name="Rensing S."/>
            <person name="Lang D."/>
            <person name="Zimmer A."/>
            <person name="Terry A."/>
            <person name="Salamov A."/>
            <person name="Shapiro H."/>
            <person name="Nishiyama T."/>
            <person name="Perroud P.-F."/>
            <person name="Lindquist E."/>
            <person name="Kamisugi Y."/>
            <person name="Tanahashi T."/>
            <person name="Sakakibara K."/>
            <person name="Fujita T."/>
            <person name="Oishi K."/>
            <person name="Shin-I T."/>
            <person name="Kuroki Y."/>
            <person name="Toyoda A."/>
            <person name="Suzuki Y."/>
            <person name="Hashimoto A."/>
            <person name="Yamaguchi K."/>
            <person name="Sugano A."/>
            <person name="Kohara Y."/>
            <person name="Fujiyama A."/>
            <person name="Anterola A."/>
            <person name="Aoki S."/>
            <person name="Ashton N."/>
            <person name="Barbazuk W.B."/>
            <person name="Barker E."/>
            <person name="Bennetzen J."/>
            <person name="Bezanilla M."/>
            <person name="Blankenship R."/>
            <person name="Cho S.H."/>
            <person name="Dutcher S."/>
            <person name="Estelle M."/>
            <person name="Fawcett J.A."/>
            <person name="Gundlach H."/>
            <person name="Hanada K."/>
            <person name="Heyl A."/>
            <person name="Hicks K.A."/>
            <person name="Hugh J."/>
            <person name="Lohr M."/>
            <person name="Mayer K."/>
            <person name="Melkozernov A."/>
            <person name="Murata T."/>
            <person name="Nelson D."/>
            <person name="Pils B."/>
            <person name="Prigge M."/>
            <person name="Reiss B."/>
            <person name="Renner T."/>
            <person name="Rombauts S."/>
            <person name="Rushton P."/>
            <person name="Sanderfoot A."/>
            <person name="Schween G."/>
            <person name="Shiu S.-H."/>
            <person name="Stueber K."/>
            <person name="Theodoulou F.L."/>
            <person name="Tu H."/>
            <person name="Van de Peer Y."/>
            <person name="Verrier P.J."/>
            <person name="Waters E."/>
            <person name="Wood A."/>
            <person name="Yang L."/>
            <person name="Cove D."/>
            <person name="Cuming A."/>
            <person name="Hasebe M."/>
            <person name="Lucas S."/>
            <person name="Mishler D.B."/>
            <person name="Reski R."/>
            <person name="Grigoriev I."/>
            <person name="Quatrano R.S."/>
            <person name="Boore J.L."/>
        </authorList>
    </citation>
    <scope>NUCLEOTIDE SEQUENCE [LARGE SCALE GENOMIC DNA]</scope>
    <source>
        <strain evidence="7 8">cv. Gransden 2004</strain>
    </source>
</reference>
<organism evidence="6">
    <name type="scientific">Physcomitrium patens</name>
    <name type="common">Spreading-leaved earth moss</name>
    <name type="synonym">Physcomitrella patens</name>
    <dbReference type="NCBI Taxonomy" id="3218"/>
    <lineage>
        <taxon>Eukaryota</taxon>
        <taxon>Viridiplantae</taxon>
        <taxon>Streptophyta</taxon>
        <taxon>Embryophyta</taxon>
        <taxon>Bryophyta</taxon>
        <taxon>Bryophytina</taxon>
        <taxon>Bryopsida</taxon>
        <taxon>Funariidae</taxon>
        <taxon>Funariales</taxon>
        <taxon>Funariaceae</taxon>
        <taxon>Physcomitrium</taxon>
    </lineage>
</organism>
<dbReference type="EMBL" id="ABEU02000013">
    <property type="protein sequence ID" value="PNR42358.1"/>
    <property type="molecule type" value="Genomic_DNA"/>
</dbReference>
<evidence type="ECO:0000259" key="5">
    <source>
        <dbReference type="PROSITE" id="PS51471"/>
    </source>
</evidence>
<comment type="similarity">
    <text evidence="1 4">Belongs to the iron/ascorbate-dependent oxidoreductase family.</text>
</comment>
<dbReference type="InterPro" id="IPR044861">
    <property type="entry name" value="IPNS-like_FE2OG_OXY"/>
</dbReference>
<dbReference type="Gene3D" id="2.60.120.330">
    <property type="entry name" value="B-lactam Antibiotic, Isopenicillin N Synthase, Chain"/>
    <property type="match status" value="1"/>
</dbReference>
<dbReference type="PaxDb" id="3218-PP1S5_403V6.1"/>
<dbReference type="EnsemblPlants" id="Pp3c13_10330V3.2">
    <property type="protein sequence ID" value="Pp3c13_10330V3.2"/>
    <property type="gene ID" value="Pp3c13_10330"/>
</dbReference>
<sequence length="318" mass="36200">MGSDLKQNGSSRELEVPVIDLQGSRGERRSVVVQQIRSACVEWGLFQVINHDISPALMKKMFQVAKEFFDLPMEEKWKYSSSERTTTVDLFHGYGTKEFGTKGALDQGDQLRHRTLPLSARAYEQWPSHPPSFREIEEEFTQKHHKLKEHLFELISESVNLRSSFLNDFFGKDYAQTFLINHYLASVEQTPCMGLQNHSDICALTVLMQSISGLQVMKDGEWVSVELIQDAFAVNLGDQFEILTNGLYKSPLHRALLNSSERFSVGVFSCPPDDKVVTPIPELVAEFPPLRYKASTYAQYRTEVMTVPDMVKTLTPDL</sequence>
<evidence type="ECO:0000313" key="7">
    <source>
        <dbReference type="EnsemblPlants" id="Pp3c13_10330V3.1"/>
    </source>
</evidence>
<dbReference type="FunFam" id="2.60.120.330:FF:000112">
    <property type="entry name" value="Predicted protein"/>
    <property type="match status" value="1"/>
</dbReference>
<dbReference type="InterPro" id="IPR050295">
    <property type="entry name" value="Plant_2OG-oxidoreductases"/>
</dbReference>
<dbReference type="Gramene" id="Pp3c13_10330V3.1">
    <property type="protein sequence ID" value="Pp3c13_10330V3.1"/>
    <property type="gene ID" value="Pp3c13_10330"/>
</dbReference>
<dbReference type="RefSeq" id="XP_024393437.1">
    <property type="nucleotide sequence ID" value="XM_024537669.2"/>
</dbReference>
<gene>
    <name evidence="7" type="primary">LOC112290870</name>
    <name evidence="6" type="ORF">PHYPA_017187</name>
</gene>
<dbReference type="KEGG" id="ppp:112290870"/>